<evidence type="ECO:0000256" key="7">
    <source>
        <dbReference type="ARBA" id="ARBA00023242"/>
    </source>
</evidence>
<keyword evidence="4" id="KW-0540">Nuclease</keyword>
<proteinExistence type="inferred from homology"/>
<keyword evidence="7" id="KW-0539">Nucleus</keyword>
<evidence type="ECO:0000256" key="6">
    <source>
        <dbReference type="ARBA" id="ARBA00022801"/>
    </source>
</evidence>
<evidence type="ECO:0000256" key="4">
    <source>
        <dbReference type="ARBA" id="ARBA00022722"/>
    </source>
</evidence>
<evidence type="ECO:0000256" key="1">
    <source>
        <dbReference type="ARBA" id="ARBA00001968"/>
    </source>
</evidence>
<comment type="subcellular location">
    <subcellularLocation>
        <location evidence="2">Nucleus</location>
    </subcellularLocation>
</comment>
<dbReference type="PANTHER" id="PTHR22930">
    <property type="match status" value="1"/>
</dbReference>
<evidence type="ECO:0000256" key="5">
    <source>
        <dbReference type="ARBA" id="ARBA00022723"/>
    </source>
</evidence>
<accession>A0AAW2TBA4</accession>
<dbReference type="InterPro" id="IPR045249">
    <property type="entry name" value="HARBI1-like"/>
</dbReference>
<dbReference type="InterPro" id="IPR027806">
    <property type="entry name" value="HARBI1_dom"/>
</dbReference>
<evidence type="ECO:0000259" key="9">
    <source>
        <dbReference type="Pfam" id="PF26138"/>
    </source>
</evidence>
<reference evidence="10" key="2">
    <citation type="journal article" date="2024" name="Plant">
        <title>Genomic evolution and insights into agronomic trait innovations of Sesamum species.</title>
        <authorList>
            <person name="Miao H."/>
            <person name="Wang L."/>
            <person name="Qu L."/>
            <person name="Liu H."/>
            <person name="Sun Y."/>
            <person name="Le M."/>
            <person name="Wang Q."/>
            <person name="Wei S."/>
            <person name="Zheng Y."/>
            <person name="Lin W."/>
            <person name="Duan Y."/>
            <person name="Cao H."/>
            <person name="Xiong S."/>
            <person name="Wang X."/>
            <person name="Wei L."/>
            <person name="Li C."/>
            <person name="Ma Q."/>
            <person name="Ju M."/>
            <person name="Zhao R."/>
            <person name="Li G."/>
            <person name="Mu C."/>
            <person name="Tian Q."/>
            <person name="Mei H."/>
            <person name="Zhang T."/>
            <person name="Gao T."/>
            <person name="Zhang H."/>
        </authorList>
    </citation>
    <scope>NUCLEOTIDE SEQUENCE</scope>
    <source>
        <strain evidence="10">KEN1</strain>
    </source>
</reference>
<gene>
    <name evidence="10" type="ORF">Slati_4198400</name>
</gene>
<dbReference type="PANTHER" id="PTHR22930:SF293">
    <property type="entry name" value="PROTEIN ALP1-LIKE"/>
    <property type="match status" value="1"/>
</dbReference>
<reference evidence="10" key="1">
    <citation type="submission" date="2020-06" db="EMBL/GenBank/DDBJ databases">
        <authorList>
            <person name="Li T."/>
            <person name="Hu X."/>
            <person name="Zhang T."/>
            <person name="Song X."/>
            <person name="Zhang H."/>
            <person name="Dai N."/>
            <person name="Sheng W."/>
            <person name="Hou X."/>
            <person name="Wei L."/>
        </authorList>
    </citation>
    <scope>NUCLEOTIDE SEQUENCE</scope>
    <source>
        <strain evidence="10">KEN1</strain>
        <tissue evidence="10">Leaf</tissue>
    </source>
</reference>
<comment type="similarity">
    <text evidence="3">Belongs to the HARBI1 family.</text>
</comment>
<comment type="cofactor">
    <cofactor evidence="1">
        <name>a divalent metal cation</name>
        <dbReference type="ChEBI" id="CHEBI:60240"/>
    </cofactor>
</comment>
<keyword evidence="5" id="KW-0479">Metal-binding</keyword>
<dbReference type="GO" id="GO:0046872">
    <property type="term" value="F:metal ion binding"/>
    <property type="evidence" value="ECO:0007669"/>
    <property type="project" value="UniProtKB-KW"/>
</dbReference>
<name>A0AAW2TBA4_9LAMI</name>
<dbReference type="GO" id="GO:0016787">
    <property type="term" value="F:hydrolase activity"/>
    <property type="evidence" value="ECO:0007669"/>
    <property type="project" value="UniProtKB-KW"/>
</dbReference>
<evidence type="ECO:0000313" key="10">
    <source>
        <dbReference type="EMBL" id="KAL0401685.1"/>
    </source>
</evidence>
<evidence type="ECO:0000256" key="2">
    <source>
        <dbReference type="ARBA" id="ARBA00004123"/>
    </source>
</evidence>
<evidence type="ECO:0000256" key="3">
    <source>
        <dbReference type="ARBA" id="ARBA00006958"/>
    </source>
</evidence>
<protein>
    <recommendedName>
        <fullName evidence="11">Transposase</fullName>
    </recommendedName>
</protein>
<dbReference type="GO" id="GO:0005634">
    <property type="term" value="C:nucleus"/>
    <property type="evidence" value="ECO:0007669"/>
    <property type="project" value="UniProtKB-SubCell"/>
</dbReference>
<dbReference type="EMBL" id="JACGWN010000015">
    <property type="protein sequence ID" value="KAL0401685.1"/>
    <property type="molecule type" value="Genomic_DNA"/>
</dbReference>
<keyword evidence="6" id="KW-0378">Hydrolase</keyword>
<organism evidence="10">
    <name type="scientific">Sesamum latifolium</name>
    <dbReference type="NCBI Taxonomy" id="2727402"/>
    <lineage>
        <taxon>Eukaryota</taxon>
        <taxon>Viridiplantae</taxon>
        <taxon>Streptophyta</taxon>
        <taxon>Embryophyta</taxon>
        <taxon>Tracheophyta</taxon>
        <taxon>Spermatophyta</taxon>
        <taxon>Magnoliopsida</taxon>
        <taxon>eudicotyledons</taxon>
        <taxon>Gunneridae</taxon>
        <taxon>Pentapetalae</taxon>
        <taxon>asterids</taxon>
        <taxon>lamiids</taxon>
        <taxon>Lamiales</taxon>
        <taxon>Pedaliaceae</taxon>
        <taxon>Sesamum</taxon>
    </lineage>
</organism>
<dbReference type="AlphaFoldDB" id="A0AAW2TBA4"/>
<evidence type="ECO:0008006" key="11">
    <source>
        <dbReference type="Google" id="ProtNLM"/>
    </source>
</evidence>
<feature type="domain" description="DDE Tnp4" evidence="8">
    <location>
        <begin position="98"/>
        <end position="208"/>
    </location>
</feature>
<dbReference type="GO" id="GO:0004518">
    <property type="term" value="F:nuclease activity"/>
    <property type="evidence" value="ECO:0007669"/>
    <property type="project" value="UniProtKB-KW"/>
</dbReference>
<feature type="domain" description="DUF8040" evidence="9">
    <location>
        <begin position="4"/>
        <end position="54"/>
    </location>
</feature>
<comment type="caution">
    <text evidence="10">The sequence shown here is derived from an EMBL/GenBank/DDBJ whole genome shotgun (WGS) entry which is preliminary data.</text>
</comment>
<dbReference type="InterPro" id="IPR058353">
    <property type="entry name" value="DUF8040"/>
</dbReference>
<sequence>MSRKDTKHVSVSKQVTMFLSILAHHKKNRIVKYNFIRSARTVSKHFHAVLNAILGLHPLLLAKPIPISTNNNCRRWKWFERCLSALDDTYIDVRVSVEDRVRYQTRKSSVAVNVLGVCDRDMCFIYVLSGWEGRVANSRVLRDAITRLRGLKIPRGNYYLVDSEYSNGEGFLSPYRGVWYNLKEWDLGRNAPQNHEEYFNMKHAATRNSTCALSS</sequence>
<dbReference type="Pfam" id="PF13359">
    <property type="entry name" value="DDE_Tnp_4"/>
    <property type="match status" value="1"/>
</dbReference>
<evidence type="ECO:0000259" key="8">
    <source>
        <dbReference type="Pfam" id="PF13359"/>
    </source>
</evidence>
<dbReference type="Pfam" id="PF26138">
    <property type="entry name" value="DUF8040"/>
    <property type="match status" value="1"/>
</dbReference>